<feature type="compositionally biased region" description="Pro residues" evidence="1">
    <location>
        <begin position="82"/>
        <end position="95"/>
    </location>
</feature>
<evidence type="ECO:0000313" key="3">
    <source>
        <dbReference type="Proteomes" id="UP000646548"/>
    </source>
</evidence>
<comment type="caution">
    <text evidence="2">The sequence shown here is derived from an EMBL/GenBank/DDBJ whole genome shotgun (WGS) entry which is preliminary data.</text>
</comment>
<sequence length="118" mass="12772">MHQTSAFKSLFSSGLHVFVKQNSGPVKVLLVRSLLPPPSVTCTRTGVCMLPQQKHFSHCDVRDKRSHPPPPLLPSSPTSSSSPPPPPPPPPPPLSIPRHSSSPTFVCGRDAIFVVQHF</sequence>
<evidence type="ECO:0000256" key="1">
    <source>
        <dbReference type="SAM" id="MobiDB-lite"/>
    </source>
</evidence>
<reference evidence="2" key="1">
    <citation type="journal article" name="BMC Genomics">
        <title>Long-read sequencing and de novo genome assembly of marine medaka (Oryzias melastigma).</title>
        <authorList>
            <person name="Liang P."/>
            <person name="Saqib H.S.A."/>
            <person name="Ni X."/>
            <person name="Shen Y."/>
        </authorList>
    </citation>
    <scope>NUCLEOTIDE SEQUENCE</scope>
    <source>
        <strain evidence="2">Bigg-433</strain>
    </source>
</reference>
<proteinExistence type="predicted"/>
<protein>
    <submittedName>
        <fullName evidence="2">Uncharacterized protein</fullName>
    </submittedName>
</protein>
<evidence type="ECO:0000313" key="2">
    <source>
        <dbReference type="EMBL" id="KAF6723613.1"/>
    </source>
</evidence>
<organism evidence="2 3">
    <name type="scientific">Oryzias melastigma</name>
    <name type="common">Marine medaka</name>
    <dbReference type="NCBI Taxonomy" id="30732"/>
    <lineage>
        <taxon>Eukaryota</taxon>
        <taxon>Metazoa</taxon>
        <taxon>Chordata</taxon>
        <taxon>Craniata</taxon>
        <taxon>Vertebrata</taxon>
        <taxon>Euteleostomi</taxon>
        <taxon>Actinopterygii</taxon>
        <taxon>Neopterygii</taxon>
        <taxon>Teleostei</taxon>
        <taxon>Neoteleostei</taxon>
        <taxon>Acanthomorphata</taxon>
        <taxon>Ovalentaria</taxon>
        <taxon>Atherinomorphae</taxon>
        <taxon>Beloniformes</taxon>
        <taxon>Adrianichthyidae</taxon>
        <taxon>Oryziinae</taxon>
        <taxon>Oryzias</taxon>
    </lineage>
</organism>
<accession>A0A834C1A2</accession>
<feature type="region of interest" description="Disordered" evidence="1">
    <location>
        <begin position="59"/>
        <end position="103"/>
    </location>
</feature>
<dbReference type="Proteomes" id="UP000646548">
    <property type="component" value="Unassembled WGS sequence"/>
</dbReference>
<dbReference type="AlphaFoldDB" id="A0A834C1A2"/>
<name>A0A834C1A2_ORYME</name>
<dbReference type="EMBL" id="WKFB01000419">
    <property type="protein sequence ID" value="KAF6723613.1"/>
    <property type="molecule type" value="Genomic_DNA"/>
</dbReference>
<gene>
    <name evidence="2" type="ORF">FQA47_017122</name>
</gene>